<reference evidence="2" key="2">
    <citation type="journal article" date="2015" name="Fish Shellfish Immunol.">
        <title>Early steps in the European eel (Anguilla anguilla)-Vibrio vulnificus interaction in the gills: Role of the RtxA13 toxin.</title>
        <authorList>
            <person name="Callol A."/>
            <person name="Pajuelo D."/>
            <person name="Ebbesson L."/>
            <person name="Teles M."/>
            <person name="MacKenzie S."/>
            <person name="Amaro C."/>
        </authorList>
    </citation>
    <scope>NUCLEOTIDE SEQUENCE</scope>
</reference>
<keyword evidence="1" id="KW-1133">Transmembrane helix</keyword>
<keyword evidence="1" id="KW-0812">Transmembrane</keyword>
<proteinExistence type="predicted"/>
<evidence type="ECO:0000256" key="1">
    <source>
        <dbReference type="SAM" id="Phobius"/>
    </source>
</evidence>
<organism evidence="2">
    <name type="scientific">Anguilla anguilla</name>
    <name type="common">European freshwater eel</name>
    <name type="synonym">Muraena anguilla</name>
    <dbReference type="NCBI Taxonomy" id="7936"/>
    <lineage>
        <taxon>Eukaryota</taxon>
        <taxon>Metazoa</taxon>
        <taxon>Chordata</taxon>
        <taxon>Craniata</taxon>
        <taxon>Vertebrata</taxon>
        <taxon>Euteleostomi</taxon>
        <taxon>Actinopterygii</taxon>
        <taxon>Neopterygii</taxon>
        <taxon>Teleostei</taxon>
        <taxon>Anguilliformes</taxon>
        <taxon>Anguillidae</taxon>
        <taxon>Anguilla</taxon>
    </lineage>
</organism>
<evidence type="ECO:0000313" key="2">
    <source>
        <dbReference type="EMBL" id="JAH66944.1"/>
    </source>
</evidence>
<name>A0A0E9UM71_ANGAN</name>
<sequence>MSTTTKQWFSLGQEPLCLPIGSLSLSVFSLALIFACVRSRFFKHINVEVRNIIHRQGRVQSAKEIFIYE</sequence>
<dbReference type="EMBL" id="GBXM01041633">
    <property type="protein sequence ID" value="JAH66944.1"/>
    <property type="molecule type" value="Transcribed_RNA"/>
</dbReference>
<protein>
    <submittedName>
        <fullName evidence="2">Uncharacterized protein</fullName>
    </submittedName>
</protein>
<accession>A0A0E9UM71</accession>
<keyword evidence="1" id="KW-0472">Membrane</keyword>
<dbReference type="AlphaFoldDB" id="A0A0E9UM71"/>
<feature type="transmembrane region" description="Helical" evidence="1">
    <location>
        <begin position="20"/>
        <end position="37"/>
    </location>
</feature>
<reference evidence="2" key="1">
    <citation type="submission" date="2014-11" db="EMBL/GenBank/DDBJ databases">
        <authorList>
            <person name="Amaro Gonzalez C."/>
        </authorList>
    </citation>
    <scope>NUCLEOTIDE SEQUENCE</scope>
</reference>